<reference evidence="2 3" key="1">
    <citation type="submission" date="2023-09" db="EMBL/GenBank/DDBJ databases">
        <title>Thalassobella suaedae gen. nov., sp. nov., a marine bacterium of the family Flavobacteriaceae isolated from a halophyte Suaeda japonica.</title>
        <authorList>
            <person name="Lee S.Y."/>
            <person name="Hwang C.Y."/>
        </authorList>
    </citation>
    <scope>NUCLEOTIDE SEQUENCE [LARGE SCALE GENOMIC DNA]</scope>
    <source>
        <strain evidence="2 3">HL-DH10</strain>
    </source>
</reference>
<evidence type="ECO:0000259" key="1">
    <source>
        <dbReference type="Pfam" id="PF13480"/>
    </source>
</evidence>
<protein>
    <submittedName>
        <fullName evidence="2">GNAT family N-acetyltransferase</fullName>
        <ecNumber evidence="2">2.3.1.-</ecNumber>
    </submittedName>
</protein>
<proteinExistence type="predicted"/>
<dbReference type="EMBL" id="CP134536">
    <property type="protein sequence ID" value="WNH12221.1"/>
    <property type="molecule type" value="Genomic_DNA"/>
</dbReference>
<keyword evidence="2" id="KW-0012">Acyltransferase</keyword>
<dbReference type="Proteomes" id="UP001303407">
    <property type="component" value="Chromosome"/>
</dbReference>
<keyword evidence="2" id="KW-0808">Transferase</keyword>
<keyword evidence="3" id="KW-1185">Reference proteome</keyword>
<dbReference type="InterPro" id="IPR038740">
    <property type="entry name" value="BioF2-like_GNAT_dom"/>
</dbReference>
<evidence type="ECO:0000313" key="3">
    <source>
        <dbReference type="Proteomes" id="UP001303407"/>
    </source>
</evidence>
<dbReference type="InterPro" id="IPR016181">
    <property type="entry name" value="Acyl_CoA_acyltransferase"/>
</dbReference>
<dbReference type="GO" id="GO:0016746">
    <property type="term" value="F:acyltransferase activity"/>
    <property type="evidence" value="ECO:0007669"/>
    <property type="project" value="UniProtKB-KW"/>
</dbReference>
<dbReference type="RefSeq" id="WP_415862202.1">
    <property type="nucleotide sequence ID" value="NZ_CP134536.1"/>
</dbReference>
<gene>
    <name evidence="2" type="ORF">RHP49_15170</name>
</gene>
<feature type="domain" description="BioF2-like acetyltransferase" evidence="1">
    <location>
        <begin position="164"/>
        <end position="276"/>
    </location>
</feature>
<sequence>MIKQNPFTSPLFTNIWSKHFNHNNPIYKFNFITNISFNKPLFLSLYINIGKNLTKGISYFINEDFKILDFKKKVILIYDVPKYFNIKDDNLPKRIKKIKIKQYPGFLIHLENYKDINDYLSKNFSKSSKQKFNRYKSRLEHCFDIKEKMLIGNIEKSEYDFVFNHFKELLTKRFDDKQIVNNNLNPKEWNFYYEVVYPLLLEKKAALYVIYNGETPICVRLLYFSETIIFDAITVFDIDYTKFHIGKISIMKMLEWSFKNDFKIFDFSKGYFDYKESWSDLRYDFEYHLFIDSKSITSIILGNTIAFLLKFKQYLREKEINKTLHKLTYILRRRKTYSDTLIKEISINEINYKQNQLEPIKLDDKHAFLKKYAYDFLFITKEHFKNLKVYKVNNQLNTIYLLEVNEHIKILSVTI</sequence>
<dbReference type="Pfam" id="PF13480">
    <property type="entry name" value="Acetyltransf_6"/>
    <property type="match status" value="1"/>
</dbReference>
<organism evidence="2 3">
    <name type="scientific">Thalassobellus suaedae</name>
    <dbReference type="NCBI Taxonomy" id="3074124"/>
    <lineage>
        <taxon>Bacteria</taxon>
        <taxon>Pseudomonadati</taxon>
        <taxon>Bacteroidota</taxon>
        <taxon>Flavobacteriia</taxon>
        <taxon>Flavobacteriales</taxon>
        <taxon>Flavobacteriaceae</taxon>
        <taxon>Thalassobellus</taxon>
    </lineage>
</organism>
<accession>A0ABY9Y1W6</accession>
<name>A0ABY9Y1W6_9FLAO</name>
<evidence type="ECO:0000313" key="2">
    <source>
        <dbReference type="EMBL" id="WNH12221.1"/>
    </source>
</evidence>
<dbReference type="EC" id="2.3.1.-" evidence="2"/>
<dbReference type="SUPFAM" id="SSF55729">
    <property type="entry name" value="Acyl-CoA N-acyltransferases (Nat)"/>
    <property type="match status" value="1"/>
</dbReference>